<feature type="transmembrane region" description="Helical" evidence="5">
    <location>
        <begin position="333"/>
        <end position="354"/>
    </location>
</feature>
<reference evidence="6 7" key="1">
    <citation type="submission" date="2023-11" db="EMBL/GenBank/DDBJ databases">
        <title>Paucibacter sp. nov., isolated from fresh soil in Korea.</title>
        <authorList>
            <person name="Le N.T.T."/>
        </authorList>
    </citation>
    <scope>NUCLEOTIDE SEQUENCE [LARGE SCALE GENOMIC DNA]</scope>
    <source>
        <strain evidence="6 7">R3-3</strain>
    </source>
</reference>
<evidence type="ECO:0000256" key="1">
    <source>
        <dbReference type="ARBA" id="ARBA00004141"/>
    </source>
</evidence>
<dbReference type="InterPro" id="IPR011701">
    <property type="entry name" value="MFS"/>
</dbReference>
<proteinExistence type="predicted"/>
<dbReference type="PANTHER" id="PTHR23514:SF13">
    <property type="entry name" value="INNER MEMBRANE PROTEIN YBJJ"/>
    <property type="match status" value="1"/>
</dbReference>
<evidence type="ECO:0000256" key="3">
    <source>
        <dbReference type="ARBA" id="ARBA00022989"/>
    </source>
</evidence>
<dbReference type="Gene3D" id="1.20.1250.20">
    <property type="entry name" value="MFS general substrate transporter like domains"/>
    <property type="match status" value="2"/>
</dbReference>
<dbReference type="Proteomes" id="UP001285263">
    <property type="component" value="Unassembled WGS sequence"/>
</dbReference>
<feature type="transmembrane region" description="Helical" evidence="5">
    <location>
        <begin position="142"/>
        <end position="161"/>
    </location>
</feature>
<feature type="transmembrane region" description="Helical" evidence="5">
    <location>
        <begin position="277"/>
        <end position="297"/>
    </location>
</feature>
<feature type="transmembrane region" description="Helical" evidence="5">
    <location>
        <begin position="303"/>
        <end position="321"/>
    </location>
</feature>
<dbReference type="Pfam" id="PF07690">
    <property type="entry name" value="MFS_1"/>
    <property type="match status" value="1"/>
</dbReference>
<comment type="subcellular location">
    <subcellularLocation>
        <location evidence="1">Membrane</location>
        <topology evidence="1">Multi-pass membrane protein</topology>
    </subcellularLocation>
</comment>
<feature type="transmembrane region" description="Helical" evidence="5">
    <location>
        <begin position="167"/>
        <end position="184"/>
    </location>
</feature>
<gene>
    <name evidence="6" type="ORF">SNE35_29280</name>
</gene>
<dbReference type="CDD" id="cd17393">
    <property type="entry name" value="MFS_MosC_like"/>
    <property type="match status" value="1"/>
</dbReference>
<evidence type="ECO:0000256" key="2">
    <source>
        <dbReference type="ARBA" id="ARBA00022692"/>
    </source>
</evidence>
<name>A0ABU5DQM4_9BURK</name>
<feature type="transmembrane region" description="Helical" evidence="5">
    <location>
        <begin position="103"/>
        <end position="121"/>
    </location>
</feature>
<dbReference type="InterPro" id="IPR051788">
    <property type="entry name" value="MFS_Transporter"/>
</dbReference>
<keyword evidence="2 5" id="KW-0812">Transmembrane</keyword>
<protein>
    <submittedName>
        <fullName evidence="6">MFS transporter</fullName>
    </submittedName>
</protein>
<evidence type="ECO:0000256" key="4">
    <source>
        <dbReference type="ARBA" id="ARBA00023136"/>
    </source>
</evidence>
<keyword evidence="3 5" id="KW-1133">Transmembrane helix</keyword>
<dbReference type="SUPFAM" id="SSF103473">
    <property type="entry name" value="MFS general substrate transporter"/>
    <property type="match status" value="1"/>
</dbReference>
<organism evidence="6 7">
    <name type="scientific">Roseateles agri</name>
    <dbReference type="NCBI Taxonomy" id="3098619"/>
    <lineage>
        <taxon>Bacteria</taxon>
        <taxon>Pseudomonadati</taxon>
        <taxon>Pseudomonadota</taxon>
        <taxon>Betaproteobacteria</taxon>
        <taxon>Burkholderiales</taxon>
        <taxon>Sphaerotilaceae</taxon>
        <taxon>Roseateles</taxon>
    </lineage>
</organism>
<sequence length="386" mass="39261">MSAGPAPQTLSRARHASRTLFAALGVFGGVWGVHIPSVKQQFELTESGLSMVLLSIAIGAVLSLFFAGRVIGTLGARRATMIASAVMGMLLAAVLNWPGLAWLLPAGVVFGAAMSLFDVAINADGTALEAASGRAVMGSLHGSFSLGGMAGAALAAAMLSADIAPEWQLAGVALAVVVVVWTAARSMLDAHPAEDSAGDEPQAHFAWPRGTLLVIGLLIFSGMTAEGVMYDWSVLYLKQELAMPQDAAGVGFAVFSAAMAAARFGGDALRSRYSEHLLLRNGALLATFAMAVLLLVGNPWLALVGYACVGIGLALCVPILFNAATRVPGVSRAAAIASVSSIGYSGFLIGPPLIGFVAHHASLTAALGLVVVAAAALAIGARRVSC</sequence>
<dbReference type="EMBL" id="JAXCLA010000011">
    <property type="protein sequence ID" value="MDY0748626.1"/>
    <property type="molecule type" value="Genomic_DNA"/>
</dbReference>
<feature type="transmembrane region" description="Helical" evidence="5">
    <location>
        <begin position="48"/>
        <end position="67"/>
    </location>
</feature>
<evidence type="ECO:0000313" key="7">
    <source>
        <dbReference type="Proteomes" id="UP001285263"/>
    </source>
</evidence>
<evidence type="ECO:0000313" key="6">
    <source>
        <dbReference type="EMBL" id="MDY0748626.1"/>
    </source>
</evidence>
<dbReference type="RefSeq" id="WP_320426594.1">
    <property type="nucleotide sequence ID" value="NZ_JAXCLA010000011.1"/>
</dbReference>
<evidence type="ECO:0000256" key="5">
    <source>
        <dbReference type="SAM" id="Phobius"/>
    </source>
</evidence>
<keyword evidence="7" id="KW-1185">Reference proteome</keyword>
<feature type="transmembrane region" description="Helical" evidence="5">
    <location>
        <begin position="79"/>
        <end position="97"/>
    </location>
</feature>
<dbReference type="InterPro" id="IPR036259">
    <property type="entry name" value="MFS_trans_sf"/>
</dbReference>
<dbReference type="PANTHER" id="PTHR23514">
    <property type="entry name" value="BYPASS OF STOP CODON PROTEIN 6"/>
    <property type="match status" value="1"/>
</dbReference>
<feature type="transmembrane region" description="Helical" evidence="5">
    <location>
        <begin position="247"/>
        <end position="265"/>
    </location>
</feature>
<keyword evidence="4 5" id="KW-0472">Membrane</keyword>
<feature type="transmembrane region" description="Helical" evidence="5">
    <location>
        <begin position="212"/>
        <end position="235"/>
    </location>
</feature>
<feature type="transmembrane region" description="Helical" evidence="5">
    <location>
        <begin position="360"/>
        <end position="381"/>
    </location>
</feature>
<comment type="caution">
    <text evidence="6">The sequence shown here is derived from an EMBL/GenBank/DDBJ whole genome shotgun (WGS) entry which is preliminary data.</text>
</comment>
<accession>A0ABU5DQM4</accession>